<dbReference type="GO" id="GO:0016987">
    <property type="term" value="F:sigma factor activity"/>
    <property type="evidence" value="ECO:0007669"/>
    <property type="project" value="UniProtKB-KW"/>
</dbReference>
<evidence type="ECO:0000313" key="8">
    <source>
        <dbReference type="EMBL" id="MSC31938.1"/>
    </source>
</evidence>
<dbReference type="Pfam" id="PF08281">
    <property type="entry name" value="Sigma70_r4_2"/>
    <property type="match status" value="1"/>
</dbReference>
<dbReference type="SUPFAM" id="SSF88946">
    <property type="entry name" value="Sigma2 domain of RNA polymerase sigma factors"/>
    <property type="match status" value="1"/>
</dbReference>
<dbReference type="PANTHER" id="PTHR43133:SF51">
    <property type="entry name" value="RNA POLYMERASE SIGMA FACTOR"/>
    <property type="match status" value="1"/>
</dbReference>
<organism evidence="7 9">
    <name type="scientific">Holdemania massiliensis</name>
    <dbReference type="NCBI Taxonomy" id="1468449"/>
    <lineage>
        <taxon>Bacteria</taxon>
        <taxon>Bacillati</taxon>
        <taxon>Bacillota</taxon>
        <taxon>Erysipelotrichia</taxon>
        <taxon>Erysipelotrichales</taxon>
        <taxon>Erysipelotrichaceae</taxon>
        <taxon>Holdemania</taxon>
    </lineage>
</organism>
<dbReference type="Gene3D" id="1.10.10.10">
    <property type="entry name" value="Winged helix-like DNA-binding domain superfamily/Winged helix DNA-binding domain"/>
    <property type="match status" value="1"/>
</dbReference>
<dbReference type="InterPro" id="IPR013324">
    <property type="entry name" value="RNA_pol_sigma_r3/r4-like"/>
</dbReference>
<sequence length="169" mass="20502">MSNKGKEKKHGRDREVKPYLEDNQEYCYRVAFHYTANPELAKDALQEAIIKAMVHYSQLRYEKYMKTWFYRILVNECKTVLKKFPRREEFDMTWIPDTDTGDQNLKLAVNHCLESLKPQYRDIIYLRFYQGFEFQEISRILGMRKGTVKSRYYKGMELLKMQWESESHV</sequence>
<dbReference type="RefSeq" id="WP_154237816.1">
    <property type="nucleotide sequence ID" value="NZ_CALJPI010000099.1"/>
</dbReference>
<evidence type="ECO:0000259" key="5">
    <source>
        <dbReference type="Pfam" id="PF04542"/>
    </source>
</evidence>
<dbReference type="InterPro" id="IPR014284">
    <property type="entry name" value="RNA_pol_sigma-70_dom"/>
</dbReference>
<evidence type="ECO:0000313" key="7">
    <source>
        <dbReference type="EMBL" id="MSA88183.1"/>
    </source>
</evidence>
<dbReference type="Pfam" id="PF04542">
    <property type="entry name" value="Sigma70_r2"/>
    <property type="match status" value="1"/>
</dbReference>
<comment type="similarity">
    <text evidence="1">Belongs to the sigma-70 factor family. ECF subfamily.</text>
</comment>
<dbReference type="OrthoDB" id="9782703at2"/>
<name>A0A6N7S2Q9_9FIRM</name>
<dbReference type="AlphaFoldDB" id="A0A6N7S2Q9"/>
<dbReference type="InterPro" id="IPR007627">
    <property type="entry name" value="RNA_pol_sigma70_r2"/>
</dbReference>
<evidence type="ECO:0000259" key="6">
    <source>
        <dbReference type="Pfam" id="PF08281"/>
    </source>
</evidence>
<gene>
    <name evidence="8" type="ORF">GKD88_02225</name>
    <name evidence="7" type="ORF">GKE08_02425</name>
</gene>
<accession>A0A6N7S2Q9</accession>
<evidence type="ECO:0000313" key="9">
    <source>
        <dbReference type="Proteomes" id="UP000433575"/>
    </source>
</evidence>
<dbReference type="InterPro" id="IPR013249">
    <property type="entry name" value="RNA_pol_sigma70_r4_t2"/>
</dbReference>
<evidence type="ECO:0000256" key="4">
    <source>
        <dbReference type="ARBA" id="ARBA00023163"/>
    </source>
</evidence>
<evidence type="ECO:0000313" key="10">
    <source>
        <dbReference type="Proteomes" id="UP000480929"/>
    </source>
</evidence>
<feature type="domain" description="RNA polymerase sigma-70 region 2" evidence="5">
    <location>
        <begin position="21"/>
        <end position="83"/>
    </location>
</feature>
<dbReference type="GO" id="GO:0003677">
    <property type="term" value="F:DNA binding"/>
    <property type="evidence" value="ECO:0007669"/>
    <property type="project" value="InterPro"/>
</dbReference>
<dbReference type="CDD" id="cd06171">
    <property type="entry name" value="Sigma70_r4"/>
    <property type="match status" value="1"/>
</dbReference>
<dbReference type="SUPFAM" id="SSF88659">
    <property type="entry name" value="Sigma3 and sigma4 domains of RNA polymerase sigma factors"/>
    <property type="match status" value="1"/>
</dbReference>
<dbReference type="NCBIfam" id="TIGR02937">
    <property type="entry name" value="sigma70-ECF"/>
    <property type="match status" value="1"/>
</dbReference>
<dbReference type="Proteomes" id="UP000433575">
    <property type="component" value="Unassembled WGS sequence"/>
</dbReference>
<dbReference type="GO" id="GO:0006352">
    <property type="term" value="P:DNA-templated transcription initiation"/>
    <property type="evidence" value="ECO:0007669"/>
    <property type="project" value="InterPro"/>
</dbReference>
<dbReference type="Proteomes" id="UP000480929">
    <property type="component" value="Unassembled WGS sequence"/>
</dbReference>
<comment type="caution">
    <text evidence="7">The sequence shown here is derived from an EMBL/GenBank/DDBJ whole genome shotgun (WGS) entry which is preliminary data.</text>
</comment>
<dbReference type="InterPro" id="IPR036388">
    <property type="entry name" value="WH-like_DNA-bd_sf"/>
</dbReference>
<protein>
    <submittedName>
        <fullName evidence="7">Sigma-70 family RNA polymerase sigma factor</fullName>
    </submittedName>
</protein>
<dbReference type="InterPro" id="IPR039425">
    <property type="entry name" value="RNA_pol_sigma-70-like"/>
</dbReference>
<evidence type="ECO:0000256" key="1">
    <source>
        <dbReference type="ARBA" id="ARBA00010641"/>
    </source>
</evidence>
<evidence type="ECO:0000256" key="2">
    <source>
        <dbReference type="ARBA" id="ARBA00023015"/>
    </source>
</evidence>
<evidence type="ECO:0000256" key="3">
    <source>
        <dbReference type="ARBA" id="ARBA00023082"/>
    </source>
</evidence>
<feature type="domain" description="RNA polymerase sigma factor 70 region 4 type 2" evidence="6">
    <location>
        <begin position="108"/>
        <end position="158"/>
    </location>
</feature>
<dbReference type="InterPro" id="IPR013325">
    <property type="entry name" value="RNA_pol_sigma_r2"/>
</dbReference>
<dbReference type="EMBL" id="WKPI01000002">
    <property type="protein sequence ID" value="MSC31938.1"/>
    <property type="molecule type" value="Genomic_DNA"/>
</dbReference>
<keyword evidence="2" id="KW-0805">Transcription regulation</keyword>
<dbReference type="EMBL" id="WKPJ01000002">
    <property type="protein sequence ID" value="MSA88183.1"/>
    <property type="molecule type" value="Genomic_DNA"/>
</dbReference>
<dbReference type="Gene3D" id="1.10.1740.10">
    <property type="match status" value="1"/>
</dbReference>
<reference evidence="9 10" key="1">
    <citation type="journal article" date="2019" name="Nat. Med.">
        <title>A library of human gut bacterial isolates paired with longitudinal multiomics data enables mechanistic microbiome research.</title>
        <authorList>
            <person name="Poyet M."/>
            <person name="Groussin M."/>
            <person name="Gibbons S.M."/>
            <person name="Avila-Pacheco J."/>
            <person name="Jiang X."/>
            <person name="Kearney S.M."/>
            <person name="Perrotta A.R."/>
            <person name="Berdy B."/>
            <person name="Zhao S."/>
            <person name="Lieberman T.D."/>
            <person name="Swanson P.K."/>
            <person name="Smith M."/>
            <person name="Roesemann S."/>
            <person name="Alexander J.E."/>
            <person name="Rich S.A."/>
            <person name="Livny J."/>
            <person name="Vlamakis H."/>
            <person name="Clish C."/>
            <person name="Bullock K."/>
            <person name="Deik A."/>
            <person name="Scott J."/>
            <person name="Pierce K.A."/>
            <person name="Xavier R.J."/>
            <person name="Alm E.J."/>
        </authorList>
    </citation>
    <scope>NUCLEOTIDE SEQUENCE [LARGE SCALE GENOMIC DNA]</scope>
    <source>
        <strain evidence="7 9">BIOML-A4</strain>
        <strain evidence="8 10">BIOML-A5</strain>
    </source>
</reference>
<keyword evidence="4" id="KW-0804">Transcription</keyword>
<dbReference type="PANTHER" id="PTHR43133">
    <property type="entry name" value="RNA POLYMERASE ECF-TYPE SIGMA FACTO"/>
    <property type="match status" value="1"/>
</dbReference>
<proteinExistence type="inferred from homology"/>
<keyword evidence="10" id="KW-1185">Reference proteome</keyword>
<keyword evidence="3" id="KW-0731">Sigma factor</keyword>